<dbReference type="EMBL" id="KZ293708">
    <property type="protein sequence ID" value="PBK83218.1"/>
    <property type="molecule type" value="Genomic_DNA"/>
</dbReference>
<reference evidence="4" key="1">
    <citation type="journal article" date="2017" name="Nat. Ecol. Evol.">
        <title>Genome expansion and lineage-specific genetic innovations in the forest pathogenic fungi Armillaria.</title>
        <authorList>
            <person name="Sipos G."/>
            <person name="Prasanna A.N."/>
            <person name="Walter M.C."/>
            <person name="O'Connor E."/>
            <person name="Balint B."/>
            <person name="Krizsan K."/>
            <person name="Kiss B."/>
            <person name="Hess J."/>
            <person name="Varga T."/>
            <person name="Slot J."/>
            <person name="Riley R."/>
            <person name="Boka B."/>
            <person name="Rigling D."/>
            <person name="Barry K."/>
            <person name="Lee J."/>
            <person name="Mihaltcheva S."/>
            <person name="LaButti K."/>
            <person name="Lipzen A."/>
            <person name="Waldron R."/>
            <person name="Moloney N.M."/>
            <person name="Sperisen C."/>
            <person name="Kredics L."/>
            <person name="Vagvoelgyi C."/>
            <person name="Patrignani A."/>
            <person name="Fitzpatrick D."/>
            <person name="Nagy I."/>
            <person name="Doyle S."/>
            <person name="Anderson J.B."/>
            <person name="Grigoriev I.V."/>
            <person name="Gueldener U."/>
            <person name="Muensterkoetter M."/>
            <person name="Nagy L.G."/>
        </authorList>
    </citation>
    <scope>NUCLEOTIDE SEQUENCE [LARGE SCALE GENOMIC DNA]</scope>
    <source>
        <strain evidence="4">Ar21-2</strain>
    </source>
</reference>
<keyword evidence="1" id="KW-0732">Signal</keyword>
<dbReference type="OrthoDB" id="1657402at2759"/>
<dbReference type="InterPro" id="IPR025972">
    <property type="entry name" value="BetaGal_dom3"/>
</dbReference>
<dbReference type="Proteomes" id="UP000217790">
    <property type="component" value="Unassembled WGS sequence"/>
</dbReference>
<dbReference type="SUPFAM" id="SSF117100">
    <property type="entry name" value="Beta-galactosidase LacA, domain 3"/>
    <property type="match status" value="1"/>
</dbReference>
<evidence type="ECO:0000313" key="4">
    <source>
        <dbReference type="Proteomes" id="UP000217790"/>
    </source>
</evidence>
<feature type="chain" id="PRO_5013742803" description="Beta-galactosidase domain-containing protein" evidence="1">
    <location>
        <begin position="17"/>
        <end position="185"/>
    </location>
</feature>
<evidence type="ECO:0000256" key="1">
    <source>
        <dbReference type="SAM" id="SignalP"/>
    </source>
</evidence>
<organism evidence="3 4">
    <name type="scientific">Armillaria gallica</name>
    <name type="common">Bulbous honey fungus</name>
    <name type="synonym">Armillaria bulbosa</name>
    <dbReference type="NCBI Taxonomy" id="47427"/>
    <lineage>
        <taxon>Eukaryota</taxon>
        <taxon>Fungi</taxon>
        <taxon>Dikarya</taxon>
        <taxon>Basidiomycota</taxon>
        <taxon>Agaricomycotina</taxon>
        <taxon>Agaricomycetes</taxon>
        <taxon>Agaricomycetidae</taxon>
        <taxon>Agaricales</taxon>
        <taxon>Marasmiineae</taxon>
        <taxon>Physalacriaceae</taxon>
        <taxon>Armillaria</taxon>
    </lineage>
</organism>
<gene>
    <name evidence="3" type="ORF">ARMGADRAFT_1137390</name>
</gene>
<accession>A0A2H3CXL3</accession>
<evidence type="ECO:0000259" key="2">
    <source>
        <dbReference type="Pfam" id="PF13363"/>
    </source>
</evidence>
<keyword evidence="4" id="KW-1185">Reference proteome</keyword>
<dbReference type="STRING" id="47427.A0A2H3CXL3"/>
<protein>
    <recommendedName>
        <fullName evidence="2">Beta-galactosidase domain-containing protein</fullName>
    </recommendedName>
</protein>
<sequence length="185" mass="19734">MEGPFLLLHFLAGVSSTHFLAPVIPGDASDSLHNFWGLGTDQPVLVGGPYLVHSASITGMELALKGNLNTSTLLKIIAPTVISSVTWNGAALSINASSSLTVVGGLVGELMLSSASVDITVTPRLEGWKFQDSLLEIQPMFDDGLFVIANHTTTNVPWKLYYSDGTILYRCDYGLPLNLNLPTST</sequence>
<dbReference type="Pfam" id="PF13363">
    <property type="entry name" value="BetaGal_dom3"/>
    <property type="match status" value="1"/>
</dbReference>
<feature type="domain" description="Beta-galactosidase" evidence="2">
    <location>
        <begin position="40"/>
        <end position="98"/>
    </location>
</feature>
<dbReference type="AlphaFoldDB" id="A0A2H3CXL3"/>
<proteinExistence type="predicted"/>
<dbReference type="InParanoid" id="A0A2H3CXL3"/>
<name>A0A2H3CXL3_ARMGA</name>
<feature type="signal peptide" evidence="1">
    <location>
        <begin position="1"/>
        <end position="16"/>
    </location>
</feature>
<dbReference type="InterPro" id="IPR036833">
    <property type="entry name" value="BetaGal_dom3_sf"/>
</dbReference>
<evidence type="ECO:0000313" key="3">
    <source>
        <dbReference type="EMBL" id="PBK83218.1"/>
    </source>
</evidence>
<dbReference type="Gene3D" id="2.60.120.260">
    <property type="entry name" value="Galactose-binding domain-like"/>
    <property type="match status" value="2"/>
</dbReference>
<dbReference type="Gene3D" id="2.60.390.10">
    <property type="entry name" value="Beta-galactosidase, domain 3"/>
    <property type="match status" value="1"/>
</dbReference>